<organism evidence="3 4">
    <name type="scientific">Dunaliella salina</name>
    <name type="common">Green alga</name>
    <name type="synonym">Protococcus salinus</name>
    <dbReference type="NCBI Taxonomy" id="3046"/>
    <lineage>
        <taxon>Eukaryota</taxon>
        <taxon>Viridiplantae</taxon>
        <taxon>Chlorophyta</taxon>
        <taxon>core chlorophytes</taxon>
        <taxon>Chlorophyceae</taxon>
        <taxon>CS clade</taxon>
        <taxon>Chlamydomonadales</taxon>
        <taxon>Dunaliellaceae</taxon>
        <taxon>Dunaliella</taxon>
    </lineage>
</organism>
<evidence type="ECO:0000256" key="1">
    <source>
        <dbReference type="SAM" id="Phobius"/>
    </source>
</evidence>
<keyword evidence="1" id="KW-0812">Transmembrane</keyword>
<dbReference type="PANTHER" id="PTHR36046">
    <property type="entry name" value="PROTEIN, PUTATIVE-RELATED"/>
    <property type="match status" value="1"/>
</dbReference>
<gene>
    <name evidence="3" type="ORF">DUNSADRAFT_5075</name>
</gene>
<evidence type="ECO:0000313" key="3">
    <source>
        <dbReference type="EMBL" id="KAF5843838.1"/>
    </source>
</evidence>
<dbReference type="InterPro" id="IPR046625">
    <property type="entry name" value="DUF6737"/>
</dbReference>
<dbReference type="Pfam" id="PF20522">
    <property type="entry name" value="DUF6737"/>
    <property type="match status" value="1"/>
</dbReference>
<proteinExistence type="predicted"/>
<reference evidence="3" key="1">
    <citation type="submission" date="2017-08" db="EMBL/GenBank/DDBJ databases">
        <authorList>
            <person name="Polle J.E."/>
            <person name="Barry K."/>
            <person name="Cushman J."/>
            <person name="Schmutz J."/>
            <person name="Tran D."/>
            <person name="Hathwaick L.T."/>
            <person name="Yim W.C."/>
            <person name="Jenkins J."/>
            <person name="Mckie-Krisberg Z.M."/>
            <person name="Prochnik S."/>
            <person name="Lindquist E."/>
            <person name="Dockter R.B."/>
            <person name="Adam C."/>
            <person name="Molina H."/>
            <person name="Bunkerborg J."/>
            <person name="Jin E."/>
            <person name="Buchheim M."/>
            <person name="Magnuson J."/>
        </authorList>
    </citation>
    <scope>NUCLEOTIDE SEQUENCE</scope>
    <source>
        <strain evidence="3">CCAP 19/18</strain>
    </source>
</reference>
<evidence type="ECO:0000259" key="2">
    <source>
        <dbReference type="Pfam" id="PF20522"/>
    </source>
</evidence>
<evidence type="ECO:0000313" key="4">
    <source>
        <dbReference type="Proteomes" id="UP000815325"/>
    </source>
</evidence>
<dbReference type="PANTHER" id="PTHR36046:SF1">
    <property type="entry name" value="DUF6737 DOMAIN-CONTAINING PROTEIN"/>
    <property type="match status" value="1"/>
</dbReference>
<protein>
    <recommendedName>
        <fullName evidence="2">DUF6737 domain-containing protein</fullName>
    </recommendedName>
</protein>
<feature type="domain" description="DUF6737" evidence="2">
    <location>
        <begin position="61"/>
        <end position="117"/>
    </location>
</feature>
<accession>A0ABQ7HAF8</accession>
<name>A0ABQ7HAF8_DUNSA</name>
<comment type="caution">
    <text evidence="3">The sequence shown here is derived from an EMBL/GenBank/DDBJ whole genome shotgun (WGS) entry which is preliminary data.</text>
</comment>
<keyword evidence="1" id="KW-1133">Transmembrane helix</keyword>
<feature type="transmembrane region" description="Helical" evidence="1">
    <location>
        <begin position="94"/>
        <end position="115"/>
    </location>
</feature>
<sequence>MLVKSTLNLGRKEMLGCKLPLRLRSSKLSNTCTSTCRPSYALGRVAMRDGVKGPTSSTSPSFWASKPAWCQPWTILATGSLAIAAVNRISDGSLLWTSLIALPVGAWWLLFLVLVPSAYAQDPDAFASIDASEEDAKSVQR</sequence>
<dbReference type="Proteomes" id="UP000815325">
    <property type="component" value="Unassembled WGS sequence"/>
</dbReference>
<dbReference type="EMBL" id="MU069437">
    <property type="protein sequence ID" value="KAF5843838.1"/>
    <property type="molecule type" value="Genomic_DNA"/>
</dbReference>
<keyword evidence="1" id="KW-0472">Membrane</keyword>
<keyword evidence="4" id="KW-1185">Reference proteome</keyword>